<keyword evidence="4" id="KW-1185">Reference proteome</keyword>
<comment type="caution">
    <text evidence="3">The sequence shown here is derived from an EMBL/GenBank/DDBJ whole genome shotgun (WGS) entry which is preliminary data.</text>
</comment>
<feature type="compositionally biased region" description="Polar residues" evidence="1">
    <location>
        <begin position="1"/>
        <end position="19"/>
    </location>
</feature>
<dbReference type="PRINTS" id="PR01002">
    <property type="entry name" value="FLGFLGJ"/>
</dbReference>
<reference evidence="4" key="1">
    <citation type="journal article" date="2019" name="Int. J. Syst. Evol. Microbiol.">
        <title>The Global Catalogue of Microorganisms (GCM) 10K type strain sequencing project: providing services to taxonomists for standard genome sequencing and annotation.</title>
        <authorList>
            <consortium name="The Broad Institute Genomics Platform"/>
            <consortium name="The Broad Institute Genome Sequencing Center for Infectious Disease"/>
            <person name="Wu L."/>
            <person name="Ma J."/>
        </authorList>
    </citation>
    <scope>NUCLEOTIDE SEQUENCE [LARGE SCALE GENOMIC DNA]</scope>
    <source>
        <strain evidence="4">CGMCC 1.12477</strain>
    </source>
</reference>
<feature type="domain" description="Flagellar protein FlgJ N-terminal" evidence="2">
    <location>
        <begin position="51"/>
        <end position="97"/>
    </location>
</feature>
<dbReference type="RefSeq" id="WP_379917190.1">
    <property type="nucleotide sequence ID" value="NZ_JBHUDD010000141.1"/>
</dbReference>
<evidence type="ECO:0000313" key="4">
    <source>
        <dbReference type="Proteomes" id="UP001597186"/>
    </source>
</evidence>
<gene>
    <name evidence="3" type="ORF">ACFTOW_15205</name>
</gene>
<evidence type="ECO:0000259" key="2">
    <source>
        <dbReference type="Pfam" id="PF10135"/>
    </source>
</evidence>
<accession>A0ABW4EHN5</accession>
<dbReference type="Pfam" id="PF10135">
    <property type="entry name" value="Rod-binding"/>
    <property type="match status" value="1"/>
</dbReference>
<dbReference type="EMBL" id="JBHUDD010000141">
    <property type="protein sequence ID" value="MFD1510732.1"/>
    <property type="molecule type" value="Genomic_DNA"/>
</dbReference>
<evidence type="ECO:0000313" key="3">
    <source>
        <dbReference type="EMBL" id="MFD1510732.1"/>
    </source>
</evidence>
<evidence type="ECO:0000256" key="1">
    <source>
        <dbReference type="SAM" id="MobiDB-lite"/>
    </source>
</evidence>
<dbReference type="InterPro" id="IPR019301">
    <property type="entry name" value="Flagellar_prot_FlgJ_N"/>
</dbReference>
<dbReference type="Proteomes" id="UP001597186">
    <property type="component" value="Unassembled WGS sequence"/>
</dbReference>
<organism evidence="3 4">
    <name type="scientific">Lacimonas salitolerans</name>
    <dbReference type="NCBI Taxonomy" id="1323750"/>
    <lineage>
        <taxon>Bacteria</taxon>
        <taxon>Pseudomonadati</taxon>
        <taxon>Pseudomonadota</taxon>
        <taxon>Alphaproteobacteria</taxon>
        <taxon>Rhodobacterales</taxon>
        <taxon>Paracoccaceae</taxon>
        <taxon>Lacimonas</taxon>
    </lineage>
</organism>
<proteinExistence type="predicted"/>
<feature type="region of interest" description="Disordered" evidence="1">
    <location>
        <begin position="1"/>
        <end position="28"/>
    </location>
</feature>
<protein>
    <submittedName>
        <fullName evidence="3">Rod-binding protein</fullName>
    </submittedName>
</protein>
<name>A0ABW4EHN5_9RHOB</name>
<sequence>MTDISSTTLAMAVSTSSQAERGKGLGMSQDAQLEDVADQFEALFVKSILSSARSAKLADPLLNSEGSKTFLSMLDQEYATALAQRESLGVAEALVRQFQPSVESKD</sequence>